<dbReference type="PANTHER" id="PTHR43047:SF72">
    <property type="entry name" value="OSMOSENSING HISTIDINE PROTEIN KINASE SLN1"/>
    <property type="match status" value="1"/>
</dbReference>
<feature type="domain" description="Histidine kinase" evidence="7">
    <location>
        <begin position="447"/>
        <end position="666"/>
    </location>
</feature>
<feature type="domain" description="PAS" evidence="8">
    <location>
        <begin position="172"/>
        <end position="224"/>
    </location>
</feature>
<feature type="domain" description="PAC" evidence="9">
    <location>
        <begin position="251"/>
        <end position="304"/>
    </location>
</feature>
<feature type="domain" description="PAC" evidence="9">
    <location>
        <begin position="87"/>
        <end position="143"/>
    </location>
</feature>
<reference evidence="11" key="1">
    <citation type="journal article" date="2019" name="Int. J. Syst. Evol. Microbiol.">
        <title>The Global Catalogue of Microorganisms (GCM) 10K type strain sequencing project: providing services to taxonomists for standard genome sequencing and annotation.</title>
        <authorList>
            <consortium name="The Broad Institute Genomics Platform"/>
            <consortium name="The Broad Institute Genome Sequencing Center for Infectious Disease"/>
            <person name="Wu L."/>
            <person name="Ma J."/>
        </authorList>
    </citation>
    <scope>NUCLEOTIDE SEQUENCE [LARGE SCALE GENOMIC DNA]</scope>
    <source>
        <strain evidence="11">JCM 1407</strain>
    </source>
</reference>
<dbReference type="Proteomes" id="UP001501510">
    <property type="component" value="Unassembled WGS sequence"/>
</dbReference>
<comment type="catalytic activity">
    <reaction evidence="1">
        <text>ATP + protein L-histidine = ADP + protein N-phospho-L-histidine.</text>
        <dbReference type="EC" id="2.7.13.3"/>
    </reaction>
</comment>
<dbReference type="InterPro" id="IPR003661">
    <property type="entry name" value="HisK_dim/P_dom"/>
</dbReference>
<dbReference type="InterPro" id="IPR036097">
    <property type="entry name" value="HisK_dim/P_sf"/>
</dbReference>
<sequence length="694" mass="80706">MENLNGKFINDKDILGKIIDSVPYFCYIVNKQGDIVYANKTANEKLEELGVSYVDNIYDYLDRYEFLCMNGKKLIKKNCSIYHTLNYKKEIKEVPFVCKIKDGKEVYISISSTPLELENNLVGAIISLRDITEEYLSKKMIEKDKEKLIKVSEELKDKCSIIEILREKELEHIRYLRDVINNVSEGIIVFDNNQKLSLCNKSVRGILDIKPSDIMNPEKLLNYYDLYLMNEDQKFSDKLIRLKLKLKEETKNLIVKVINKRDDSIKYIEYNSVPIINKSGSVVYTIITIKDITDLKKHQVIAQENENFIKDIVNTLEVPIAVLDYPELKYRLVNKKYEELVSNYTEKPLIDSVIGKNINEVFTPKEFDERVKVLDLIGKNCGRYTFSPRKIRDNNGEERFYKIKYIYHKRNINPRRIHIHGSDVTEEIKHNIELQNITRLKDEFFTVISHELRTPITIIYSSLQLANDIYNEEVTPNIRKILNRIKQNSGRLLKLINNTLDISKAEAGFLTSNNSYFNIVEETENIVNSIINYSNLKNIQLIFDTNEEEAEVCIDKNKYERILLNLLSNAIKFTAENKSIYIFLNIREEEFELIVKDEGIGIPEDKLDFIFDRFAQVNSSLSRNAEGTGIGLALVKKIVDFMNGEINVTSEINKGSIFTVKLKRKLNETKNEIVPPVIHSDINNKINIEFSDIN</sequence>
<dbReference type="InterPro" id="IPR003594">
    <property type="entry name" value="HATPase_dom"/>
</dbReference>
<dbReference type="PROSITE" id="PS50112">
    <property type="entry name" value="PAS"/>
    <property type="match status" value="1"/>
</dbReference>
<dbReference type="InterPro" id="IPR035965">
    <property type="entry name" value="PAS-like_dom_sf"/>
</dbReference>
<dbReference type="SMART" id="SM00091">
    <property type="entry name" value="PAS"/>
    <property type="match status" value="3"/>
</dbReference>
<dbReference type="SMART" id="SM00086">
    <property type="entry name" value="PAC"/>
    <property type="match status" value="2"/>
</dbReference>
<evidence type="ECO:0000259" key="7">
    <source>
        <dbReference type="PROSITE" id="PS50109"/>
    </source>
</evidence>
<dbReference type="NCBIfam" id="TIGR00229">
    <property type="entry name" value="sensory_box"/>
    <property type="match status" value="1"/>
</dbReference>
<evidence type="ECO:0000256" key="3">
    <source>
        <dbReference type="ARBA" id="ARBA00022553"/>
    </source>
</evidence>
<dbReference type="EC" id="2.7.13.3" evidence="2"/>
<dbReference type="SMART" id="SM00388">
    <property type="entry name" value="HisKA"/>
    <property type="match status" value="1"/>
</dbReference>
<dbReference type="InterPro" id="IPR036890">
    <property type="entry name" value="HATPase_C_sf"/>
</dbReference>
<evidence type="ECO:0000256" key="5">
    <source>
        <dbReference type="ARBA" id="ARBA00022777"/>
    </source>
</evidence>
<evidence type="ECO:0000259" key="8">
    <source>
        <dbReference type="PROSITE" id="PS50112"/>
    </source>
</evidence>
<dbReference type="PRINTS" id="PR00344">
    <property type="entry name" value="BCTRLSENSOR"/>
</dbReference>
<keyword evidence="5" id="KW-0418">Kinase</keyword>
<dbReference type="Gene3D" id="3.30.450.20">
    <property type="entry name" value="PAS domain"/>
    <property type="match status" value="3"/>
</dbReference>
<evidence type="ECO:0000256" key="4">
    <source>
        <dbReference type="ARBA" id="ARBA00022679"/>
    </source>
</evidence>
<dbReference type="InterPro" id="IPR000700">
    <property type="entry name" value="PAS-assoc_C"/>
</dbReference>
<dbReference type="Gene3D" id="1.10.287.130">
    <property type="match status" value="1"/>
</dbReference>
<keyword evidence="4" id="KW-0808">Transferase</keyword>
<name>A0ABP3V1L2_9CLOT</name>
<evidence type="ECO:0000256" key="2">
    <source>
        <dbReference type="ARBA" id="ARBA00012438"/>
    </source>
</evidence>
<dbReference type="PROSITE" id="PS50113">
    <property type="entry name" value="PAC"/>
    <property type="match status" value="2"/>
</dbReference>
<keyword evidence="3" id="KW-0597">Phosphoprotein</keyword>
<comment type="caution">
    <text evidence="10">The sequence shown here is derived from an EMBL/GenBank/DDBJ whole genome shotgun (WGS) entry which is preliminary data.</text>
</comment>
<evidence type="ECO:0000256" key="6">
    <source>
        <dbReference type="ARBA" id="ARBA00023012"/>
    </source>
</evidence>
<dbReference type="Pfam" id="PF00989">
    <property type="entry name" value="PAS"/>
    <property type="match status" value="1"/>
</dbReference>
<dbReference type="CDD" id="cd00082">
    <property type="entry name" value="HisKA"/>
    <property type="match status" value="1"/>
</dbReference>
<dbReference type="InterPro" id="IPR013767">
    <property type="entry name" value="PAS_fold"/>
</dbReference>
<keyword evidence="11" id="KW-1185">Reference proteome</keyword>
<dbReference type="Gene3D" id="3.30.565.10">
    <property type="entry name" value="Histidine kinase-like ATPase, C-terminal domain"/>
    <property type="match status" value="1"/>
</dbReference>
<dbReference type="PROSITE" id="PS50109">
    <property type="entry name" value="HIS_KIN"/>
    <property type="match status" value="1"/>
</dbReference>
<dbReference type="CDD" id="cd16922">
    <property type="entry name" value="HATPase_EvgS-ArcB-TorS-like"/>
    <property type="match status" value="1"/>
</dbReference>
<protein>
    <recommendedName>
        <fullName evidence="2">histidine kinase</fullName>
        <ecNumber evidence="2">2.7.13.3</ecNumber>
    </recommendedName>
</protein>
<proteinExistence type="predicted"/>
<evidence type="ECO:0000313" key="10">
    <source>
        <dbReference type="EMBL" id="GAA0746660.1"/>
    </source>
</evidence>
<dbReference type="Pfam" id="PF13426">
    <property type="entry name" value="PAS_9"/>
    <property type="match status" value="1"/>
</dbReference>
<dbReference type="GO" id="GO:0005524">
    <property type="term" value="F:ATP binding"/>
    <property type="evidence" value="ECO:0007669"/>
    <property type="project" value="UniProtKB-KW"/>
</dbReference>
<dbReference type="SUPFAM" id="SSF55874">
    <property type="entry name" value="ATPase domain of HSP90 chaperone/DNA topoisomerase II/histidine kinase"/>
    <property type="match status" value="1"/>
</dbReference>
<dbReference type="InterPro" id="IPR004358">
    <property type="entry name" value="Sig_transdc_His_kin-like_C"/>
</dbReference>
<dbReference type="InterPro" id="IPR005467">
    <property type="entry name" value="His_kinase_dom"/>
</dbReference>
<dbReference type="SUPFAM" id="SSF47384">
    <property type="entry name" value="Homodimeric domain of signal transducing histidine kinase"/>
    <property type="match status" value="1"/>
</dbReference>
<dbReference type="Pfam" id="PF02518">
    <property type="entry name" value="HATPase_c"/>
    <property type="match status" value="1"/>
</dbReference>
<dbReference type="CDD" id="cd00130">
    <property type="entry name" value="PAS"/>
    <property type="match status" value="1"/>
</dbReference>
<keyword evidence="6" id="KW-0902">Two-component regulatory system</keyword>
<accession>A0ABP3V1L2</accession>
<dbReference type="SMART" id="SM00387">
    <property type="entry name" value="HATPase_c"/>
    <property type="match status" value="1"/>
</dbReference>
<evidence type="ECO:0000256" key="1">
    <source>
        <dbReference type="ARBA" id="ARBA00000085"/>
    </source>
</evidence>
<organism evidence="10 11">
    <name type="scientific">Clostridium oceanicum</name>
    <dbReference type="NCBI Taxonomy" id="1543"/>
    <lineage>
        <taxon>Bacteria</taxon>
        <taxon>Bacillati</taxon>
        <taxon>Bacillota</taxon>
        <taxon>Clostridia</taxon>
        <taxon>Eubacteriales</taxon>
        <taxon>Clostridiaceae</taxon>
        <taxon>Clostridium</taxon>
    </lineage>
</organism>
<dbReference type="Pfam" id="PF00512">
    <property type="entry name" value="HisKA"/>
    <property type="match status" value="1"/>
</dbReference>
<evidence type="ECO:0000259" key="9">
    <source>
        <dbReference type="PROSITE" id="PS50113"/>
    </source>
</evidence>
<gene>
    <name evidence="10" type="ORF">GCM10008906_34570</name>
</gene>
<dbReference type="EMBL" id="BAAACG010000019">
    <property type="protein sequence ID" value="GAA0746660.1"/>
    <property type="molecule type" value="Genomic_DNA"/>
</dbReference>
<dbReference type="RefSeq" id="WP_343763700.1">
    <property type="nucleotide sequence ID" value="NZ_BAAACG010000019.1"/>
</dbReference>
<dbReference type="PANTHER" id="PTHR43047">
    <property type="entry name" value="TWO-COMPONENT HISTIDINE PROTEIN KINASE"/>
    <property type="match status" value="1"/>
</dbReference>
<dbReference type="InterPro" id="IPR001610">
    <property type="entry name" value="PAC"/>
</dbReference>
<evidence type="ECO:0000313" key="11">
    <source>
        <dbReference type="Proteomes" id="UP001501510"/>
    </source>
</evidence>
<keyword evidence="10" id="KW-0547">Nucleotide-binding</keyword>
<dbReference type="SUPFAM" id="SSF55785">
    <property type="entry name" value="PYP-like sensor domain (PAS domain)"/>
    <property type="match status" value="3"/>
</dbReference>
<dbReference type="InterPro" id="IPR000014">
    <property type="entry name" value="PAS"/>
</dbReference>
<keyword evidence="10" id="KW-0067">ATP-binding</keyword>